<gene>
    <name evidence="3" type="primary">107363554</name>
</gene>
<evidence type="ECO:0008006" key="5">
    <source>
        <dbReference type="Google" id="ProtNLM"/>
    </source>
</evidence>
<keyword evidence="2" id="KW-0732">Signal</keyword>
<dbReference type="HOGENOM" id="CLU_1680184_0_0_1"/>
<protein>
    <recommendedName>
        <fullName evidence="5">TNFR-Cys domain-containing protein</fullName>
    </recommendedName>
</protein>
<dbReference type="OrthoDB" id="10326187at2759"/>
<organism evidence="3 4">
    <name type="scientific">Tetranychus urticae</name>
    <name type="common">Two-spotted spider mite</name>
    <dbReference type="NCBI Taxonomy" id="32264"/>
    <lineage>
        <taxon>Eukaryota</taxon>
        <taxon>Metazoa</taxon>
        <taxon>Ecdysozoa</taxon>
        <taxon>Arthropoda</taxon>
        <taxon>Chelicerata</taxon>
        <taxon>Arachnida</taxon>
        <taxon>Acari</taxon>
        <taxon>Acariformes</taxon>
        <taxon>Trombidiformes</taxon>
        <taxon>Prostigmata</taxon>
        <taxon>Eleutherengona</taxon>
        <taxon>Raphignathae</taxon>
        <taxon>Tetranychoidea</taxon>
        <taxon>Tetranychidae</taxon>
        <taxon>Tetranychus</taxon>
    </lineage>
</organism>
<reference evidence="4" key="1">
    <citation type="submission" date="2011-08" db="EMBL/GenBank/DDBJ databases">
        <authorList>
            <person name="Rombauts S."/>
        </authorList>
    </citation>
    <scope>NUCLEOTIDE SEQUENCE</scope>
    <source>
        <strain evidence="4">London</strain>
    </source>
</reference>
<feature type="signal peptide" evidence="2">
    <location>
        <begin position="1"/>
        <end position="23"/>
    </location>
</feature>
<feature type="region of interest" description="Disordered" evidence="1">
    <location>
        <begin position="194"/>
        <end position="216"/>
    </location>
</feature>
<reference evidence="3" key="2">
    <citation type="submission" date="2015-06" db="UniProtKB">
        <authorList>
            <consortium name="EnsemblMetazoa"/>
        </authorList>
    </citation>
    <scope>IDENTIFICATION</scope>
</reference>
<feature type="chain" id="PRO_5007729026" description="TNFR-Cys domain-containing protein" evidence="2">
    <location>
        <begin position="24"/>
        <end position="216"/>
    </location>
</feature>
<dbReference type="Proteomes" id="UP000015104">
    <property type="component" value="Unassembled WGS sequence"/>
</dbReference>
<dbReference type="EMBL" id="CAEY01000035">
    <property type="status" value="NOT_ANNOTATED_CDS"/>
    <property type="molecule type" value="Genomic_DNA"/>
</dbReference>
<evidence type="ECO:0000313" key="4">
    <source>
        <dbReference type="Proteomes" id="UP000015104"/>
    </source>
</evidence>
<dbReference type="EnsemblMetazoa" id="tetur10g02660.1">
    <property type="protein sequence ID" value="tetur10g02660.1"/>
    <property type="gene ID" value="tetur10g02660"/>
</dbReference>
<keyword evidence="4" id="KW-1185">Reference proteome</keyword>
<accession>T1KFC8</accession>
<dbReference type="OMA" id="ARCENDY"/>
<dbReference type="AlphaFoldDB" id="T1KFC8"/>
<evidence type="ECO:0000313" key="3">
    <source>
        <dbReference type="EnsemblMetazoa" id="tetur10g02660.1"/>
    </source>
</evidence>
<evidence type="ECO:0000256" key="2">
    <source>
        <dbReference type="SAM" id="SignalP"/>
    </source>
</evidence>
<proteinExistence type="predicted"/>
<name>T1KFC8_TETUR</name>
<dbReference type="KEGG" id="tut:107363554"/>
<evidence type="ECO:0000256" key="1">
    <source>
        <dbReference type="SAM" id="MobiDB-lite"/>
    </source>
</evidence>
<sequence length="216" mass="24405">MEIMIPTIFTLIIAIYITVPVLGHVDIPEACVVHPFSKKSMDECDVAGEFWSLMVYNSREVFICCKNERDASIVAAPSERSRGLYYGDAYKLCETIYVDQETCRSRESRDCNYHTATYKNQYIGCFFCRARCENDYQCGDLGRVCSICRPEQPATACTEPVFADHEPLKLYHGQPTQSGYIDNNLKELDDQLINSENKSQKASDNNNSNRNGTASG</sequence>